<gene>
    <name evidence="2" type="ORF">OE105_10330</name>
</gene>
<proteinExistence type="predicted"/>
<evidence type="ECO:0000313" key="3">
    <source>
        <dbReference type="Proteomes" id="UP001164726"/>
    </source>
</evidence>
<protein>
    <recommendedName>
        <fullName evidence="4">Chemotaxis protein</fullName>
    </recommendedName>
</protein>
<dbReference type="Proteomes" id="UP001164726">
    <property type="component" value="Chromosome"/>
</dbReference>
<evidence type="ECO:0000256" key="1">
    <source>
        <dbReference type="SAM" id="Coils"/>
    </source>
</evidence>
<feature type="coiled-coil region" evidence="1">
    <location>
        <begin position="212"/>
        <end position="249"/>
    </location>
</feature>
<organism evidence="2 3">
    <name type="scientific">Fervidibacillus halotolerans</name>
    <dbReference type="NCBI Taxonomy" id="2980027"/>
    <lineage>
        <taxon>Bacteria</taxon>
        <taxon>Bacillati</taxon>
        <taxon>Bacillota</taxon>
        <taxon>Bacilli</taxon>
        <taxon>Bacillales</taxon>
        <taxon>Bacillaceae</taxon>
        <taxon>Fervidibacillus</taxon>
    </lineage>
</organism>
<reference evidence="2" key="1">
    <citation type="submission" date="2022-09" db="EMBL/GenBank/DDBJ databases">
        <title>Complete Genomes of Fervidibacillus albus and Fervidibacillus halotolerans isolated from tidal flat sediments.</title>
        <authorList>
            <person name="Kwon K.K."/>
            <person name="Yang S.-H."/>
            <person name="Park M.J."/>
            <person name="Oh H.-M."/>
        </authorList>
    </citation>
    <scope>NUCLEOTIDE SEQUENCE</scope>
    <source>
        <strain evidence="2">MEBiC13594</strain>
    </source>
</reference>
<sequence length="339" mass="36608">MPLPLIPLIVAGATAASAAIAGKKGYDSYQNIKETKAIAEKLESKYGVAHSRLEKARKATNNTFEKYGLLKLEILDHSMKNFVDTFKQIKNVHFKDEAVTQEFVAKTDLEEFIVDIEKQVVKANHVFAAGATSIAGGGLAAMGAIGATTAFASASTGTAIASLSGIAAKNATLAFLGGGALSAGGLGVAGGTMVLGGIALAPALAIGSLIFSSTTEKKLEEMYKKKAEIEAEIQKINSAINVMKQIERTTIEMYKMTESTKELFDEKIKQMKDVIYKNGVDYNNYSEKDKNIIYQNYKLAVIMKEILNTSILTEDGELAPNLNDFIKEQKQKIYQFGAH</sequence>
<keyword evidence="3" id="KW-1185">Reference proteome</keyword>
<evidence type="ECO:0008006" key="4">
    <source>
        <dbReference type="Google" id="ProtNLM"/>
    </source>
</evidence>
<dbReference type="AlphaFoldDB" id="A0A9E8RZU0"/>
<dbReference type="EMBL" id="CP106877">
    <property type="protein sequence ID" value="WAA11972.1"/>
    <property type="molecule type" value="Genomic_DNA"/>
</dbReference>
<name>A0A9E8RZU0_9BACI</name>
<accession>A0A9E8RZU0</accession>
<dbReference type="RefSeq" id="WP_275420099.1">
    <property type="nucleotide sequence ID" value="NZ_CP106877.1"/>
</dbReference>
<keyword evidence="1" id="KW-0175">Coiled coil</keyword>
<evidence type="ECO:0000313" key="2">
    <source>
        <dbReference type="EMBL" id="WAA11972.1"/>
    </source>
</evidence>
<dbReference type="KEGG" id="fhl:OE105_10330"/>